<dbReference type="NCBIfam" id="TIGR02181">
    <property type="entry name" value="GRX_bact"/>
    <property type="match status" value="1"/>
</dbReference>
<dbReference type="RefSeq" id="WP_111334161.1">
    <property type="nucleotide sequence ID" value="NZ_CP030032.1"/>
</dbReference>
<dbReference type="GO" id="GO:0015035">
    <property type="term" value="F:protein-disulfide reductase activity"/>
    <property type="evidence" value="ECO:0007669"/>
    <property type="project" value="TreeGrafter"/>
</dbReference>
<comment type="similarity">
    <text evidence="1 6">Belongs to the glutaredoxin family.</text>
</comment>
<gene>
    <name evidence="7" type="primary">grxC</name>
    <name evidence="7" type="ORF">DN745_09100</name>
</gene>
<dbReference type="InterPro" id="IPR011900">
    <property type="entry name" value="GRX_bact"/>
</dbReference>
<dbReference type="OrthoDB" id="9814618at2"/>
<evidence type="ECO:0000256" key="3">
    <source>
        <dbReference type="ARBA" id="ARBA00022982"/>
    </source>
</evidence>
<evidence type="ECO:0000313" key="7">
    <source>
        <dbReference type="EMBL" id="AWV89487.1"/>
    </source>
</evidence>
<dbReference type="Gene3D" id="3.40.30.10">
    <property type="entry name" value="Glutaredoxin"/>
    <property type="match status" value="1"/>
</dbReference>
<name>A0A2Z4FKH5_9DELT</name>
<proteinExistence type="inferred from homology"/>
<evidence type="ECO:0000313" key="8">
    <source>
        <dbReference type="Proteomes" id="UP000249799"/>
    </source>
</evidence>
<dbReference type="PANTHER" id="PTHR46679">
    <property type="match status" value="1"/>
</dbReference>
<dbReference type="InterPro" id="IPR014025">
    <property type="entry name" value="Glutaredoxin_subgr"/>
</dbReference>
<organism evidence="7 8">
    <name type="scientific">Bradymonas sediminis</name>
    <dbReference type="NCBI Taxonomy" id="1548548"/>
    <lineage>
        <taxon>Bacteria</taxon>
        <taxon>Deltaproteobacteria</taxon>
        <taxon>Bradymonadales</taxon>
        <taxon>Bradymonadaceae</taxon>
        <taxon>Bradymonas</taxon>
    </lineage>
</organism>
<keyword evidence="8" id="KW-1185">Reference proteome</keyword>
<evidence type="ECO:0000256" key="6">
    <source>
        <dbReference type="RuleBase" id="RU364065"/>
    </source>
</evidence>
<keyword evidence="3 6" id="KW-0249">Electron transport</keyword>
<dbReference type="InterPro" id="IPR036249">
    <property type="entry name" value="Thioredoxin-like_sf"/>
</dbReference>
<dbReference type="PANTHER" id="PTHR46679:SF1">
    <property type="entry name" value="GLUTAREDOXIN-2, MITOCHONDRIAL"/>
    <property type="match status" value="1"/>
</dbReference>
<evidence type="ECO:0000256" key="1">
    <source>
        <dbReference type="ARBA" id="ARBA00007787"/>
    </source>
</evidence>
<sequence length="84" mass="9555">MADVKIYVTEYCGYCKMAERLLTELNIAYEEIDVTHDVEQRKALVEITGKRTVPQIFIRDEPIGGYTDLKALQDSGKLAELFPS</sequence>
<dbReference type="Proteomes" id="UP000249799">
    <property type="component" value="Chromosome"/>
</dbReference>
<evidence type="ECO:0000256" key="4">
    <source>
        <dbReference type="ARBA" id="ARBA00023157"/>
    </source>
</evidence>
<dbReference type="PRINTS" id="PR00160">
    <property type="entry name" value="GLUTAREDOXIN"/>
</dbReference>
<dbReference type="GO" id="GO:0045454">
    <property type="term" value="P:cell redox homeostasis"/>
    <property type="evidence" value="ECO:0007669"/>
    <property type="project" value="InterPro"/>
</dbReference>
<dbReference type="KEGG" id="bsed:DN745_09100"/>
<keyword evidence="6" id="KW-0963">Cytoplasm</keyword>
<accession>A0A2Z4FKH5</accession>
<keyword evidence="2 6" id="KW-0813">Transport</keyword>
<comment type="function">
    <text evidence="6">Has a glutathione-disulfide oxidoreductase activity in the presence of NADPH and glutathione reductase. Reduces low molecular weight disulfides and proteins.</text>
</comment>
<dbReference type="InterPro" id="IPR002109">
    <property type="entry name" value="Glutaredoxin"/>
</dbReference>
<dbReference type="GO" id="GO:0015038">
    <property type="term" value="F:glutathione disulfide oxidoreductase activity"/>
    <property type="evidence" value="ECO:0007669"/>
    <property type="project" value="UniProtKB-UniRule"/>
</dbReference>
<protein>
    <recommendedName>
        <fullName evidence="6">Glutaredoxin</fullName>
    </recommendedName>
</protein>
<dbReference type="EMBL" id="CP030032">
    <property type="protein sequence ID" value="AWV89487.1"/>
    <property type="molecule type" value="Genomic_DNA"/>
</dbReference>
<dbReference type="SUPFAM" id="SSF52833">
    <property type="entry name" value="Thioredoxin-like"/>
    <property type="match status" value="1"/>
</dbReference>
<evidence type="ECO:0000256" key="2">
    <source>
        <dbReference type="ARBA" id="ARBA00022448"/>
    </source>
</evidence>
<dbReference type="Pfam" id="PF00462">
    <property type="entry name" value="Glutaredoxin"/>
    <property type="match status" value="1"/>
</dbReference>
<reference evidence="7 8" key="1">
    <citation type="submission" date="2018-06" db="EMBL/GenBank/DDBJ databases">
        <title>Lujinxingia sediminis gen. nov. sp. nov., a new facultative anaerobic member of the class Deltaproteobacteria, and proposal of Lujinxingaceae fam. nov.</title>
        <authorList>
            <person name="Guo L.-Y."/>
            <person name="Li C.-M."/>
            <person name="Wang S."/>
            <person name="Du Z.-J."/>
        </authorList>
    </citation>
    <scope>NUCLEOTIDE SEQUENCE [LARGE SCALE GENOMIC DNA]</scope>
    <source>
        <strain evidence="7 8">FA350</strain>
    </source>
</reference>
<keyword evidence="5 6" id="KW-0676">Redox-active center</keyword>
<keyword evidence="4" id="KW-1015">Disulfide bond</keyword>
<dbReference type="PROSITE" id="PS51354">
    <property type="entry name" value="GLUTAREDOXIN_2"/>
    <property type="match status" value="1"/>
</dbReference>
<evidence type="ECO:0000256" key="5">
    <source>
        <dbReference type="ARBA" id="ARBA00023284"/>
    </source>
</evidence>
<dbReference type="AlphaFoldDB" id="A0A2Z4FKH5"/>